<organism evidence="1 2">
    <name type="scientific">Trichonephila clavata</name>
    <name type="common">Joro spider</name>
    <name type="synonym">Nephila clavata</name>
    <dbReference type="NCBI Taxonomy" id="2740835"/>
    <lineage>
        <taxon>Eukaryota</taxon>
        <taxon>Metazoa</taxon>
        <taxon>Ecdysozoa</taxon>
        <taxon>Arthropoda</taxon>
        <taxon>Chelicerata</taxon>
        <taxon>Arachnida</taxon>
        <taxon>Araneae</taxon>
        <taxon>Araneomorphae</taxon>
        <taxon>Entelegynae</taxon>
        <taxon>Araneoidea</taxon>
        <taxon>Nephilidae</taxon>
        <taxon>Trichonephila</taxon>
    </lineage>
</organism>
<dbReference type="EMBL" id="BMAO01031888">
    <property type="protein sequence ID" value="GFQ78328.1"/>
    <property type="molecule type" value="Genomic_DNA"/>
</dbReference>
<reference evidence="1" key="1">
    <citation type="submission" date="2020-07" db="EMBL/GenBank/DDBJ databases">
        <title>Multicomponent nature underlies the extraordinary mechanical properties of spider dragline silk.</title>
        <authorList>
            <person name="Kono N."/>
            <person name="Nakamura H."/>
            <person name="Mori M."/>
            <person name="Yoshida Y."/>
            <person name="Ohtoshi R."/>
            <person name="Malay A.D."/>
            <person name="Moran D.A.P."/>
            <person name="Tomita M."/>
            <person name="Numata K."/>
            <person name="Arakawa K."/>
        </authorList>
    </citation>
    <scope>NUCLEOTIDE SEQUENCE</scope>
</reference>
<accession>A0A8X6GAP7</accession>
<comment type="caution">
    <text evidence="1">The sequence shown here is derived from an EMBL/GenBank/DDBJ whole genome shotgun (WGS) entry which is preliminary data.</text>
</comment>
<name>A0A8X6GAP7_TRICU</name>
<sequence length="283" mass="33380">MAEACNPATPLLTLEKINSSQEEMSYITRMRNVIKFQTANNEEYEYFKKFSFYNELIFQEKHEALFKVCLSHALEKVVNSRELVHNVEPFLQWSVIRVGIKDTAEAQNPVIWEQDHTDIGCIHFLASFFNNSEQQEFLNWQEPYNSRETPLFTNIHLDDLEILKDDYLDCLHKSTWRHVYDNNVSLFSCLDKDIAAYVKEQTKISKPINVFKQIINRELGEHFNQFEVLESIASPYYYVLPHQNESEYSEFESFHNWIQTTNSTVYISFSFACSLIFLGITLM</sequence>
<protein>
    <submittedName>
        <fullName evidence="1">Uncharacterized protein</fullName>
    </submittedName>
</protein>
<dbReference type="OrthoDB" id="6449271at2759"/>
<dbReference type="Proteomes" id="UP000887116">
    <property type="component" value="Unassembled WGS sequence"/>
</dbReference>
<gene>
    <name evidence="1" type="primary">NCL1_20329</name>
    <name evidence="1" type="ORF">TNCT_241721</name>
</gene>
<evidence type="ECO:0000313" key="1">
    <source>
        <dbReference type="EMBL" id="GFQ78328.1"/>
    </source>
</evidence>
<proteinExistence type="predicted"/>
<evidence type="ECO:0000313" key="2">
    <source>
        <dbReference type="Proteomes" id="UP000887116"/>
    </source>
</evidence>
<dbReference type="AlphaFoldDB" id="A0A8X6GAP7"/>
<keyword evidence="2" id="KW-1185">Reference proteome</keyword>